<reference evidence="1" key="2">
    <citation type="submission" date="2020-11" db="EMBL/GenBank/DDBJ databases">
        <authorList>
            <person name="McCartney M.A."/>
            <person name="Auch B."/>
            <person name="Kono T."/>
            <person name="Mallez S."/>
            <person name="Becker A."/>
            <person name="Gohl D.M."/>
            <person name="Silverstein K.A.T."/>
            <person name="Koren S."/>
            <person name="Bechman K.B."/>
            <person name="Herman A."/>
            <person name="Abrahante J.E."/>
            <person name="Garbe J."/>
        </authorList>
    </citation>
    <scope>NUCLEOTIDE SEQUENCE</scope>
    <source>
        <strain evidence="1">Duluth1</strain>
        <tissue evidence="1">Whole animal</tissue>
    </source>
</reference>
<evidence type="ECO:0000313" key="2">
    <source>
        <dbReference type="Proteomes" id="UP000828390"/>
    </source>
</evidence>
<protein>
    <submittedName>
        <fullName evidence="1">Uncharacterized protein</fullName>
    </submittedName>
</protein>
<keyword evidence="2" id="KW-1185">Reference proteome</keyword>
<accession>A0A9D4FIM0</accession>
<gene>
    <name evidence="1" type="ORF">DPMN_153058</name>
</gene>
<sequence length="146" mass="16681">MTRLELRTFGDNFLPETKANGRTVELGACVATGTHKCAKFRPSRTYTRTHKVTEPTRVVWRTLGGTFTRNDGPRTDGHAWPTGTHKFRRSRTHTRTHKCRTLGDIFNGHEGARTDGRTWRMLCQSHHVPYSEPLETPLGRGRGRVR</sequence>
<dbReference type="EMBL" id="JAIWYP010000007">
    <property type="protein sequence ID" value="KAH3799450.1"/>
    <property type="molecule type" value="Genomic_DNA"/>
</dbReference>
<proteinExistence type="predicted"/>
<evidence type="ECO:0000313" key="1">
    <source>
        <dbReference type="EMBL" id="KAH3799450.1"/>
    </source>
</evidence>
<name>A0A9D4FIM0_DREPO</name>
<dbReference type="Proteomes" id="UP000828390">
    <property type="component" value="Unassembled WGS sequence"/>
</dbReference>
<organism evidence="1 2">
    <name type="scientific">Dreissena polymorpha</name>
    <name type="common">Zebra mussel</name>
    <name type="synonym">Mytilus polymorpha</name>
    <dbReference type="NCBI Taxonomy" id="45954"/>
    <lineage>
        <taxon>Eukaryota</taxon>
        <taxon>Metazoa</taxon>
        <taxon>Spiralia</taxon>
        <taxon>Lophotrochozoa</taxon>
        <taxon>Mollusca</taxon>
        <taxon>Bivalvia</taxon>
        <taxon>Autobranchia</taxon>
        <taxon>Heteroconchia</taxon>
        <taxon>Euheterodonta</taxon>
        <taxon>Imparidentia</taxon>
        <taxon>Neoheterodontei</taxon>
        <taxon>Myida</taxon>
        <taxon>Dreissenoidea</taxon>
        <taxon>Dreissenidae</taxon>
        <taxon>Dreissena</taxon>
    </lineage>
</organism>
<reference evidence="1" key="1">
    <citation type="journal article" date="2019" name="bioRxiv">
        <title>The Genome of the Zebra Mussel, Dreissena polymorpha: A Resource for Invasive Species Research.</title>
        <authorList>
            <person name="McCartney M.A."/>
            <person name="Auch B."/>
            <person name="Kono T."/>
            <person name="Mallez S."/>
            <person name="Zhang Y."/>
            <person name="Obille A."/>
            <person name="Becker A."/>
            <person name="Abrahante J.E."/>
            <person name="Garbe J."/>
            <person name="Badalamenti J.P."/>
            <person name="Herman A."/>
            <person name="Mangelson H."/>
            <person name="Liachko I."/>
            <person name="Sullivan S."/>
            <person name="Sone E.D."/>
            <person name="Koren S."/>
            <person name="Silverstein K.A.T."/>
            <person name="Beckman K.B."/>
            <person name="Gohl D.M."/>
        </authorList>
    </citation>
    <scope>NUCLEOTIDE SEQUENCE</scope>
    <source>
        <strain evidence="1">Duluth1</strain>
        <tissue evidence="1">Whole animal</tissue>
    </source>
</reference>
<comment type="caution">
    <text evidence="1">The sequence shown here is derived from an EMBL/GenBank/DDBJ whole genome shotgun (WGS) entry which is preliminary data.</text>
</comment>
<dbReference type="AlphaFoldDB" id="A0A9D4FIM0"/>